<gene>
    <name evidence="3" type="ORF">A3K49_04280</name>
</gene>
<evidence type="ECO:0000313" key="4">
    <source>
        <dbReference type="Proteomes" id="UP000178602"/>
    </source>
</evidence>
<feature type="compositionally biased region" description="Low complexity" evidence="1">
    <location>
        <begin position="50"/>
        <end position="67"/>
    </location>
</feature>
<evidence type="ECO:0000256" key="1">
    <source>
        <dbReference type="SAM" id="MobiDB-lite"/>
    </source>
</evidence>
<name>A0A1F4T889_UNCSA</name>
<proteinExistence type="predicted"/>
<dbReference type="SMART" id="SM00834">
    <property type="entry name" value="CxxC_CXXC_SSSS"/>
    <property type="match status" value="1"/>
</dbReference>
<sequence length="67" mass="6865">MPFYDYKCGDCGKKFEIKKGMNDKTIPQCPKCGGLAERVFSAPSLTGTASSCGSCSSGSCSSGCGGH</sequence>
<comment type="caution">
    <text evidence="3">The sequence shown here is derived from an EMBL/GenBank/DDBJ whole genome shotgun (WGS) entry which is preliminary data.</text>
</comment>
<dbReference type="AlphaFoldDB" id="A0A1F4T889"/>
<reference evidence="3 4" key="1">
    <citation type="journal article" date="2016" name="Nat. Commun.">
        <title>Thousands of microbial genomes shed light on interconnected biogeochemical processes in an aquifer system.</title>
        <authorList>
            <person name="Anantharaman K."/>
            <person name="Brown C.T."/>
            <person name="Hug L.A."/>
            <person name="Sharon I."/>
            <person name="Castelle C.J."/>
            <person name="Probst A.J."/>
            <person name="Thomas B.C."/>
            <person name="Singh A."/>
            <person name="Wilkins M.J."/>
            <person name="Karaoz U."/>
            <person name="Brodie E.L."/>
            <person name="Williams K.H."/>
            <person name="Hubbard S.S."/>
            <person name="Banfield J.F."/>
        </authorList>
    </citation>
    <scope>NUCLEOTIDE SEQUENCE [LARGE SCALE GENOMIC DNA]</scope>
</reference>
<dbReference type="EMBL" id="MEUG01000001">
    <property type="protein sequence ID" value="OGC28914.1"/>
    <property type="molecule type" value="Genomic_DNA"/>
</dbReference>
<dbReference type="NCBIfam" id="TIGR02605">
    <property type="entry name" value="CxxC_CxxC_SSSS"/>
    <property type="match status" value="1"/>
</dbReference>
<dbReference type="InterPro" id="IPR013429">
    <property type="entry name" value="Regulatory_FmdB_Zinc_ribbon"/>
</dbReference>
<dbReference type="Proteomes" id="UP000178602">
    <property type="component" value="Unassembled WGS sequence"/>
</dbReference>
<evidence type="ECO:0000259" key="2">
    <source>
        <dbReference type="SMART" id="SM00834"/>
    </source>
</evidence>
<feature type="domain" description="Putative regulatory protein FmdB zinc ribbon" evidence="2">
    <location>
        <begin position="1"/>
        <end position="41"/>
    </location>
</feature>
<dbReference type="Pfam" id="PF09723">
    <property type="entry name" value="Zn_ribbon_8"/>
    <property type="match status" value="1"/>
</dbReference>
<feature type="region of interest" description="Disordered" evidence="1">
    <location>
        <begin position="47"/>
        <end position="67"/>
    </location>
</feature>
<organism evidence="3 4">
    <name type="scientific">candidate division WOR-1 bacterium RIFOXYC12_FULL_54_18</name>
    <dbReference type="NCBI Taxonomy" id="1802584"/>
    <lineage>
        <taxon>Bacteria</taxon>
        <taxon>Bacillati</taxon>
        <taxon>Saganbacteria</taxon>
    </lineage>
</organism>
<protein>
    <recommendedName>
        <fullName evidence="2">Putative regulatory protein FmdB zinc ribbon domain-containing protein</fullName>
    </recommendedName>
</protein>
<evidence type="ECO:0000313" key="3">
    <source>
        <dbReference type="EMBL" id="OGC28914.1"/>
    </source>
</evidence>
<accession>A0A1F4T889</accession>
<dbReference type="Gene3D" id="2.20.28.30">
    <property type="entry name" value="RNA polymerase ii, chain L"/>
    <property type="match status" value="1"/>
</dbReference>